<evidence type="ECO:0000313" key="5">
    <source>
        <dbReference type="Proteomes" id="UP000189703"/>
    </source>
</evidence>
<dbReference type="PANTHER" id="PTHR47926:SF471">
    <property type="entry name" value="DYW DOMAIN-CONTAINING PROTEIN"/>
    <property type="match status" value="1"/>
</dbReference>
<reference evidence="6 7" key="1">
    <citation type="submission" date="2025-04" db="UniProtKB">
        <authorList>
            <consortium name="RefSeq"/>
        </authorList>
    </citation>
    <scope>IDENTIFICATION</scope>
</reference>
<sequence>MGQTARLLLQHRAAVSLSSVAGLISEGIAHQLFGSSSKRNPGHLTNFIVSNNYGKLGHHLEAHNSIIAELANSGQYREALRSFGCMNGLGQKPTKFTLCIVLNSCAKLLDWHLGLQVHAQLIRLGHEENHYLNSALVDLYAKCEAMLDAKKVFDSVKEKDEVLWTSVISGYSQNGNGKEACMLFNEMLVTNIRPNCFTFASVISACTGLPTASELVKILHAYVIKLGIGHNSFVASSLIDCYSKCGKIGQAVSLFNSTKERDSILFSSMIAGYSQNLLGEEALKLFVKMRGSGLDVTYHTFSSILNACGSLTIIQQGRQIHALITKMGSEGNVFIASSLIDMYSKCGSIDEARCIFDQTVKRNNILWTSMITGYAQSGRGAEGLELFELLVNGEGARPDLICFTAVLTACNHAGLLDRAIYYFNKMKDYGLSPELDQYACLIDLYGRNGHLRKVKKLMEDMPFEPNAVMWSSFLGSCRVFGEVELGKEAANQLFMMDPYTAAPYVTLSNIYAEAGMSGEVAEIRKMMKERGVRKNPGWSWVEVDGRVHVFSVGDTSHPRSQEIYVELDKLTLEMREAGYMPILRYLRMLDGQSI</sequence>
<evidence type="ECO:0000313" key="6">
    <source>
        <dbReference type="RefSeq" id="XP_010271545.1"/>
    </source>
</evidence>
<dbReference type="PANTHER" id="PTHR47926">
    <property type="entry name" value="PENTATRICOPEPTIDE REPEAT-CONTAINING PROTEIN"/>
    <property type="match status" value="1"/>
</dbReference>
<dbReference type="InterPro" id="IPR002885">
    <property type="entry name" value="PPR_rpt"/>
</dbReference>
<proteinExistence type="inferred from homology"/>
<dbReference type="Proteomes" id="UP000189703">
    <property type="component" value="Unplaced"/>
</dbReference>
<dbReference type="RefSeq" id="XP_010271547.1">
    <property type="nucleotide sequence ID" value="XM_010273245.1"/>
</dbReference>
<dbReference type="RefSeq" id="XP_010271546.1">
    <property type="nucleotide sequence ID" value="XM_010273244.1"/>
</dbReference>
<gene>
    <name evidence="6 7 8" type="primary">LOC104607576</name>
</gene>
<dbReference type="InterPro" id="IPR046960">
    <property type="entry name" value="PPR_At4g14850-like_plant"/>
</dbReference>
<keyword evidence="2" id="KW-0677">Repeat</keyword>
<dbReference type="eggNOG" id="KOG4197">
    <property type="taxonomic scope" value="Eukaryota"/>
</dbReference>
<dbReference type="Pfam" id="PF20431">
    <property type="entry name" value="E_motif"/>
    <property type="match status" value="1"/>
</dbReference>
<dbReference type="GeneID" id="104607576"/>
<dbReference type="Pfam" id="PF13041">
    <property type="entry name" value="PPR_2"/>
    <property type="match status" value="2"/>
</dbReference>
<dbReference type="AlphaFoldDB" id="A0A1U8B5S9"/>
<accession>A0A1U8B5S9</accession>
<feature type="repeat" description="PPR" evidence="4">
    <location>
        <begin position="399"/>
        <end position="433"/>
    </location>
</feature>
<evidence type="ECO:0000256" key="2">
    <source>
        <dbReference type="ARBA" id="ARBA00022737"/>
    </source>
</evidence>
<dbReference type="GO" id="GO:0003723">
    <property type="term" value="F:RNA binding"/>
    <property type="evidence" value="ECO:0007669"/>
    <property type="project" value="InterPro"/>
</dbReference>
<feature type="repeat" description="PPR" evidence="4">
    <location>
        <begin position="262"/>
        <end position="296"/>
    </location>
</feature>
<dbReference type="Pfam" id="PF01535">
    <property type="entry name" value="PPR"/>
    <property type="match status" value="3"/>
</dbReference>
<dbReference type="OMA" id="LIPDHIC"/>
<evidence type="ECO:0000313" key="8">
    <source>
        <dbReference type="RefSeq" id="XP_010271547.1"/>
    </source>
</evidence>
<dbReference type="PROSITE" id="PS51375">
    <property type="entry name" value="PPR"/>
    <property type="match status" value="4"/>
</dbReference>
<comment type="similarity">
    <text evidence="1">Belongs to the PPR family. PCMP-H subfamily.</text>
</comment>
<evidence type="ECO:0000256" key="3">
    <source>
        <dbReference type="ARBA" id="ARBA00022946"/>
    </source>
</evidence>
<keyword evidence="5" id="KW-1185">Reference proteome</keyword>
<keyword evidence="3" id="KW-0809">Transit peptide</keyword>
<dbReference type="FunFam" id="1.25.40.10:FF:000488">
    <property type="entry name" value="Pentatricopeptide repeat-containing protein, mitochondrial"/>
    <property type="match status" value="1"/>
</dbReference>
<name>A0A1U8B5S9_NELNU</name>
<dbReference type="FunFam" id="1.25.40.10:FF:000344">
    <property type="entry name" value="Pentatricopeptide repeat-containing protein"/>
    <property type="match status" value="1"/>
</dbReference>
<dbReference type="Pfam" id="PF20430">
    <property type="entry name" value="Eplus_motif"/>
    <property type="match status" value="1"/>
</dbReference>
<feature type="repeat" description="PPR" evidence="4">
    <location>
        <begin position="363"/>
        <end position="398"/>
    </location>
</feature>
<dbReference type="GO" id="GO:0009451">
    <property type="term" value="P:RNA modification"/>
    <property type="evidence" value="ECO:0007669"/>
    <property type="project" value="InterPro"/>
</dbReference>
<dbReference type="OrthoDB" id="1859199at2759"/>
<dbReference type="FunFam" id="1.25.40.10:FF:000031">
    <property type="entry name" value="Pentatricopeptide repeat-containing protein mitochondrial"/>
    <property type="match status" value="1"/>
</dbReference>
<dbReference type="RefSeq" id="XP_010271545.1">
    <property type="nucleotide sequence ID" value="XM_010273243.1"/>
</dbReference>
<dbReference type="Pfam" id="PF13812">
    <property type="entry name" value="PPR_3"/>
    <property type="match status" value="1"/>
</dbReference>
<evidence type="ECO:0000256" key="4">
    <source>
        <dbReference type="PROSITE-ProRule" id="PRU00708"/>
    </source>
</evidence>
<dbReference type="NCBIfam" id="TIGR00756">
    <property type="entry name" value="PPR"/>
    <property type="match status" value="2"/>
</dbReference>
<protein>
    <submittedName>
        <fullName evidence="6 7">Pentatricopeptide repeat-containing protein At3g26782, mitochondrial-like</fullName>
    </submittedName>
</protein>
<evidence type="ECO:0000256" key="1">
    <source>
        <dbReference type="ARBA" id="ARBA00006643"/>
    </source>
</evidence>
<dbReference type="Gene3D" id="1.25.40.10">
    <property type="entry name" value="Tetratricopeptide repeat domain"/>
    <property type="match status" value="4"/>
</dbReference>
<dbReference type="InterPro" id="IPR011990">
    <property type="entry name" value="TPR-like_helical_dom_sf"/>
</dbReference>
<feature type="repeat" description="PPR" evidence="4">
    <location>
        <begin position="160"/>
        <end position="194"/>
    </location>
</feature>
<dbReference type="InterPro" id="IPR046849">
    <property type="entry name" value="E2_motif"/>
</dbReference>
<evidence type="ECO:0000313" key="7">
    <source>
        <dbReference type="RefSeq" id="XP_010271546.1"/>
    </source>
</evidence>
<dbReference type="FunFam" id="1.25.40.10:FF:000366">
    <property type="entry name" value="Pentatricopeptide (PPR) repeat-containing protein"/>
    <property type="match status" value="1"/>
</dbReference>
<organism evidence="5 7">
    <name type="scientific">Nelumbo nucifera</name>
    <name type="common">Sacred lotus</name>
    <dbReference type="NCBI Taxonomy" id="4432"/>
    <lineage>
        <taxon>Eukaryota</taxon>
        <taxon>Viridiplantae</taxon>
        <taxon>Streptophyta</taxon>
        <taxon>Embryophyta</taxon>
        <taxon>Tracheophyta</taxon>
        <taxon>Spermatophyta</taxon>
        <taxon>Magnoliopsida</taxon>
        <taxon>Proteales</taxon>
        <taxon>Nelumbonaceae</taxon>
        <taxon>Nelumbo</taxon>
    </lineage>
</organism>
<dbReference type="KEGG" id="nnu:104607576"/>
<dbReference type="InterPro" id="IPR046848">
    <property type="entry name" value="E_motif"/>
</dbReference>